<sequence length="487" mass="50461">ATLQDKNGNPLKDKEITFSVPNDVASRFSISNSGKGMTDSNGIAIASLTGTLAGTHMITARLANSNVSDTQPMTFVADKDRAVVVLQTSKAEIIGNGVDETTLTATVKDPFDNVVKNLSVVFRTSPADTQLSLKALNTNENGIAEVTLKGTVLGVHTAEAILLNGKSDTKIVNIVPDTSNAQVTLNIPAQQVVTNNSDSVQLTATVKDPSNHPVAGITVNFTMPQDVAANFTLENNGIAITQANGEAHVTLKGKKAGTHTVTATLGNNNASDAQPVTFVADKDSAVVVLQTSKAEIIGNGVDETTLTATVKDPFDNAVKDLPVTFSTNPADTQLSQSTSNTNDSGVAEVTLKGTVLGVHTVEATLLNGNGYTTTVNIAPDASNAQVTLNIPAQQVVTNNSDSVQLTATVKDPSNHPVAGITVNFTMPQDVAANFTLENNGIAITQANGEAHVTLKGKKAGTHTVTATLGNNNTSDSQPVTFVADKTS</sequence>
<dbReference type="PANTHER" id="PTHR39576:SF2">
    <property type="entry name" value="ATTACHING AND EFFACING PROTEIN HOMOLOG-RELATED"/>
    <property type="match status" value="1"/>
</dbReference>
<dbReference type="Proteomes" id="UP000487258">
    <property type="component" value="Unassembled WGS sequence"/>
</dbReference>
<dbReference type="SMART" id="SM00634">
    <property type="entry name" value="BID_1"/>
    <property type="match status" value="5"/>
</dbReference>
<dbReference type="Gene3D" id="2.60.40.10">
    <property type="entry name" value="Immunoglobulins"/>
    <property type="match status" value="5"/>
</dbReference>
<feature type="domain" description="Big-1" evidence="2">
    <location>
        <begin position="1"/>
        <end position="76"/>
    </location>
</feature>
<dbReference type="GO" id="GO:0009279">
    <property type="term" value="C:cell outer membrane"/>
    <property type="evidence" value="ECO:0007669"/>
    <property type="project" value="TreeGrafter"/>
</dbReference>
<dbReference type="PANTHER" id="PTHR39576">
    <property type="entry name" value="ATTACHING AND EFFACING PROTEIN HOMOLOG-RELATED-RELATED"/>
    <property type="match status" value="1"/>
</dbReference>
<feature type="domain" description="Big-1" evidence="2">
    <location>
        <begin position="182"/>
        <end position="279"/>
    </location>
</feature>
<evidence type="ECO:0000313" key="3">
    <source>
        <dbReference type="EMBL" id="MWL49616.1"/>
    </source>
</evidence>
<proteinExistence type="inferred from homology"/>
<dbReference type="FunFam" id="2.60.40.10:FF:000182">
    <property type="entry name" value="Gamma intimin"/>
    <property type="match status" value="4"/>
</dbReference>
<organism evidence="3 4">
    <name type="scientific">Escherichia coli</name>
    <dbReference type="NCBI Taxonomy" id="562"/>
    <lineage>
        <taxon>Bacteria</taxon>
        <taxon>Pseudomonadati</taxon>
        <taxon>Pseudomonadota</taxon>
        <taxon>Gammaproteobacteria</taxon>
        <taxon>Enterobacterales</taxon>
        <taxon>Enterobacteriaceae</taxon>
        <taxon>Escherichia</taxon>
    </lineage>
</organism>
<gene>
    <name evidence="3" type="ORF">GQM04_29855</name>
</gene>
<dbReference type="InterPro" id="IPR008964">
    <property type="entry name" value="Invasin/intimin_cell_adhesion"/>
</dbReference>
<comment type="similarity">
    <text evidence="1">Belongs to the intimin/invasin family.</text>
</comment>
<evidence type="ECO:0000313" key="4">
    <source>
        <dbReference type="Proteomes" id="UP000487258"/>
    </source>
</evidence>
<protein>
    <submittedName>
        <fullName evidence="3">Inverse autotransporter adhesin-like protein YeeJ</fullName>
    </submittedName>
</protein>
<dbReference type="InterPro" id="IPR003344">
    <property type="entry name" value="Big_1_dom"/>
</dbReference>
<comment type="caution">
    <text evidence="3">The sequence shown here is derived from an EMBL/GenBank/DDBJ whole genome shotgun (WGS) entry which is preliminary data.</text>
</comment>
<dbReference type="RefSeq" id="WP_202124219.1">
    <property type="nucleotide sequence ID" value="NZ_WTMY01000799.1"/>
</dbReference>
<dbReference type="PROSITE" id="PS51127">
    <property type="entry name" value="BIG1"/>
    <property type="match status" value="5"/>
</dbReference>
<evidence type="ECO:0000256" key="1">
    <source>
        <dbReference type="ARBA" id="ARBA00010116"/>
    </source>
</evidence>
<dbReference type="Pfam" id="PF02369">
    <property type="entry name" value="Big_1"/>
    <property type="match status" value="5"/>
</dbReference>
<evidence type="ECO:0000259" key="2">
    <source>
        <dbReference type="PROSITE" id="PS51127"/>
    </source>
</evidence>
<feature type="domain" description="Big-1" evidence="2">
    <location>
        <begin position="286"/>
        <end position="378"/>
    </location>
</feature>
<feature type="non-terminal residue" evidence="3">
    <location>
        <position position="1"/>
    </location>
</feature>
<dbReference type="InterPro" id="IPR022409">
    <property type="entry name" value="PKD/Chitinase_dom"/>
</dbReference>
<dbReference type="AlphaFoldDB" id="A0A6L7A192"/>
<name>A0A6L7A192_ECOLX</name>
<dbReference type="SMART" id="SM00089">
    <property type="entry name" value="PKD"/>
    <property type="match status" value="3"/>
</dbReference>
<accession>A0A6L7A192</accession>
<dbReference type="EMBL" id="WTMY01000799">
    <property type="protein sequence ID" value="MWL49616.1"/>
    <property type="molecule type" value="Genomic_DNA"/>
</dbReference>
<feature type="domain" description="Big-1" evidence="2">
    <location>
        <begin position="385"/>
        <end position="482"/>
    </location>
</feature>
<reference evidence="3 4" key="1">
    <citation type="submission" date="2019-12" db="EMBL/GenBank/DDBJ databases">
        <title>Enteriobacteria Tanzani isolates_10432.</title>
        <authorList>
            <person name="Subbiah M."/>
            <person name="Call D."/>
        </authorList>
    </citation>
    <scope>NUCLEOTIDE SEQUENCE [LARGE SCALE GENOMIC DNA]</scope>
    <source>
        <strain evidence="3 4">10432wF6</strain>
    </source>
</reference>
<feature type="domain" description="Big-1" evidence="2">
    <location>
        <begin position="83"/>
        <end position="175"/>
    </location>
</feature>
<dbReference type="InterPro" id="IPR013783">
    <property type="entry name" value="Ig-like_fold"/>
</dbReference>
<dbReference type="SUPFAM" id="SSF49373">
    <property type="entry name" value="Invasin/intimin cell-adhesion fragments"/>
    <property type="match status" value="5"/>
</dbReference>
<feature type="non-terminal residue" evidence="3">
    <location>
        <position position="487"/>
    </location>
</feature>
<dbReference type="InterPro" id="IPR051715">
    <property type="entry name" value="Intimin-Invasin_domain"/>
</dbReference>